<dbReference type="SUPFAM" id="SSF56935">
    <property type="entry name" value="Porins"/>
    <property type="match status" value="1"/>
</dbReference>
<organism evidence="10 11">
    <name type="scientific">Asticcacaulis excentricus (strain ATCC 15261 / DSM 4724 / KCTC 12464 / NCIMB 9791 / VKM B-1370 / CB 48)</name>
    <dbReference type="NCBI Taxonomy" id="573065"/>
    <lineage>
        <taxon>Bacteria</taxon>
        <taxon>Pseudomonadati</taxon>
        <taxon>Pseudomonadota</taxon>
        <taxon>Alphaproteobacteria</taxon>
        <taxon>Caulobacterales</taxon>
        <taxon>Caulobacteraceae</taxon>
        <taxon>Asticcacaulis</taxon>
    </lineage>
</organism>
<dbReference type="InterPro" id="IPR036942">
    <property type="entry name" value="Beta-barrel_TonB_sf"/>
</dbReference>
<dbReference type="InterPro" id="IPR039426">
    <property type="entry name" value="TonB-dep_rcpt-like"/>
</dbReference>
<keyword evidence="2 7" id="KW-0813">Transport</keyword>
<dbReference type="Gene3D" id="2.40.170.20">
    <property type="entry name" value="TonB-dependent receptor, beta-barrel domain"/>
    <property type="match status" value="1"/>
</dbReference>
<evidence type="ECO:0000256" key="2">
    <source>
        <dbReference type="ARBA" id="ARBA00022448"/>
    </source>
</evidence>
<dbReference type="STRING" id="573065.Astex_2398"/>
<dbReference type="InterPro" id="IPR011662">
    <property type="entry name" value="Secretin/TonB_short_N"/>
</dbReference>
<dbReference type="RefSeq" id="WP_013479877.1">
    <property type="nucleotide sequence ID" value="NC_014817.1"/>
</dbReference>
<dbReference type="Proteomes" id="UP000001492">
    <property type="component" value="Chromosome 2"/>
</dbReference>
<evidence type="ECO:0000313" key="11">
    <source>
        <dbReference type="Proteomes" id="UP000001492"/>
    </source>
</evidence>
<evidence type="ECO:0000256" key="4">
    <source>
        <dbReference type="ARBA" id="ARBA00022692"/>
    </source>
</evidence>
<proteinExistence type="inferred from homology"/>
<feature type="domain" description="Secretin/TonB short N-terminal" evidence="9">
    <location>
        <begin position="62"/>
        <end position="112"/>
    </location>
</feature>
<keyword evidence="8" id="KW-0732">Signal</keyword>
<evidence type="ECO:0000256" key="1">
    <source>
        <dbReference type="ARBA" id="ARBA00004571"/>
    </source>
</evidence>
<comment type="subcellular location">
    <subcellularLocation>
        <location evidence="1 7">Cell outer membrane</location>
        <topology evidence="1 7">Multi-pass membrane protein</topology>
    </subcellularLocation>
</comment>
<dbReference type="eggNOG" id="COG4771">
    <property type="taxonomic scope" value="Bacteria"/>
</dbReference>
<dbReference type="EMBL" id="CP002396">
    <property type="protein sequence ID" value="ADU14050.1"/>
    <property type="molecule type" value="Genomic_DNA"/>
</dbReference>
<dbReference type="InterPro" id="IPR037066">
    <property type="entry name" value="Plug_dom_sf"/>
</dbReference>
<keyword evidence="11" id="KW-1185">Reference proteome</keyword>
<evidence type="ECO:0000256" key="8">
    <source>
        <dbReference type="SAM" id="SignalP"/>
    </source>
</evidence>
<dbReference type="Gene3D" id="2.170.130.10">
    <property type="entry name" value="TonB-dependent receptor, plug domain"/>
    <property type="match status" value="1"/>
</dbReference>
<dbReference type="GO" id="GO:0009279">
    <property type="term" value="C:cell outer membrane"/>
    <property type="evidence" value="ECO:0007669"/>
    <property type="project" value="UniProtKB-SubCell"/>
</dbReference>
<evidence type="ECO:0000313" key="10">
    <source>
        <dbReference type="EMBL" id="ADU14050.1"/>
    </source>
</evidence>
<dbReference type="SMART" id="SM00965">
    <property type="entry name" value="STN"/>
    <property type="match status" value="1"/>
</dbReference>
<reference evidence="11" key="1">
    <citation type="submission" date="2010-12" db="EMBL/GenBank/DDBJ databases">
        <title>Complete sequence of chromosome 2 of Asticcacaulis excentricus CB 48.</title>
        <authorList>
            <consortium name="US DOE Joint Genome Institute"/>
            <person name="Lucas S."/>
            <person name="Copeland A."/>
            <person name="Lapidus A."/>
            <person name="Cheng J.-F."/>
            <person name="Bruce D."/>
            <person name="Goodwin L."/>
            <person name="Pitluck S."/>
            <person name="Teshima H."/>
            <person name="Davenport K."/>
            <person name="Detter J.C."/>
            <person name="Han C."/>
            <person name="Tapia R."/>
            <person name="Land M."/>
            <person name="Hauser L."/>
            <person name="Jeffries C."/>
            <person name="Kyrpides N."/>
            <person name="Ivanova N."/>
            <person name="Ovchinnikova G."/>
            <person name="Brun Y.V."/>
            <person name="Woyke T."/>
        </authorList>
    </citation>
    <scope>NUCLEOTIDE SEQUENCE [LARGE SCALE GENOMIC DNA]</scope>
    <source>
        <strain evidence="11">ATCC 15261 / DSM 4724 / KCTC 12464 / NCIMB 9791 / VKM B-1370 / CB 48</strain>
    </source>
</reference>
<accession>E8RUG2</accession>
<protein>
    <submittedName>
        <fullName evidence="10">Secretin/TonB short domain protein</fullName>
    </submittedName>
</protein>
<dbReference type="KEGG" id="aex:Astex_2398"/>
<dbReference type="HOGENOM" id="CLU_012991_0_0_5"/>
<evidence type="ECO:0000256" key="3">
    <source>
        <dbReference type="ARBA" id="ARBA00022452"/>
    </source>
</evidence>
<evidence type="ECO:0000256" key="5">
    <source>
        <dbReference type="ARBA" id="ARBA00023136"/>
    </source>
</evidence>
<keyword evidence="6 7" id="KW-0998">Cell outer membrane</keyword>
<sequence length="935" mass="101681">MKKASLRQLTSGACVWALIAGGMMAAPALAQTSTAMETVQAYNLPAQDLNQALLQFAQSAGLQLFYDNNLVNGRRSGALKGNYTPRQALAKLLAGTGLSYKLTGNAVRLNLIQAESGDTNLGTIRVQGDGVTGDGTKAGAPLAYEMGDPIDSGTSILSRESIEARQNGNGDVNQTLKILPHVYFSTNEGRATSDDIQDLRPSEVSIAGSQPYENSFILDGVAANSRLDVMSSDSSNPAHYDKTSGASAETLWVDSSLVDAVTVRDSNVSARYGGFTGGVVEIDTRAPRKEYGATIYRSCTSDALVSFKIDPQTRDALGSNVPNEPDYTKCRTGMSVDLPVSDYLRLMVGASRQEAELTYYKNANYGNAPFGLKSESRNLLLKAEADLPKGMTLTTQYSYTPYTQEYSRENMLNDLIVTQGGGKSGRIELKGRAGSANWKLTATHAASNSSRSSPGNLFTWPVTVLGSGYCSSTNCVFGGFGDIAQTQKDTNLKGQWSQPLWGGSFDGGFDFGYVAAHKQRFEDNASYNTATGTSVGALVVCSDGDPACMTGKGVLTTKLLYPAYDITVDVRTRAAWAEYSRRFGDLNLRAGLRYDSESVLDNDNFAPRFSVSYDFPWVTATFGANRYYHQSFLGYAIQGATARTFTYRRTVSKVGSTYKAGDWYLYSVSSGTIYDGIALKTPYSDELTLAFSRSLWGGQGRLKLISRDYEDQLTRSTTTEARPYTKADGTTGTYSVYLPTNGGESTYRGVSLEWGKSFGRHTVTFSGNWGETKTNIDATNAYMAVSDTEEVDGDLVYYQGQVRTLMDVLAENQRLDFAAPGLANLDWSARWLGSRLRTNLNARWRDAFDQLEDTGTNITVGGASYDVYDIVHYGDTIAFNGGFDAELVRRGLNVVTLEVKGTNLLDTLPKITGTTSTSQPYRFGRSFWVGIKYKY</sequence>
<dbReference type="AlphaFoldDB" id="E8RUG2"/>
<feature type="chain" id="PRO_5003230858" evidence="8">
    <location>
        <begin position="31"/>
        <end position="935"/>
    </location>
</feature>
<feature type="signal peptide" evidence="8">
    <location>
        <begin position="1"/>
        <end position="30"/>
    </location>
</feature>
<comment type="similarity">
    <text evidence="7">Belongs to the TonB-dependent receptor family.</text>
</comment>
<evidence type="ECO:0000256" key="6">
    <source>
        <dbReference type="ARBA" id="ARBA00023237"/>
    </source>
</evidence>
<keyword evidence="5 7" id="KW-0472">Membrane</keyword>
<dbReference type="Pfam" id="PF07660">
    <property type="entry name" value="STN"/>
    <property type="match status" value="1"/>
</dbReference>
<dbReference type="Gene3D" id="3.55.50.30">
    <property type="match status" value="1"/>
</dbReference>
<evidence type="ECO:0000256" key="7">
    <source>
        <dbReference type="PROSITE-ProRule" id="PRU01360"/>
    </source>
</evidence>
<gene>
    <name evidence="10" type="ordered locus">Astex_2398</name>
</gene>
<keyword evidence="3 7" id="KW-1134">Transmembrane beta strand</keyword>
<name>E8RUG2_ASTEC</name>
<evidence type="ECO:0000259" key="9">
    <source>
        <dbReference type="SMART" id="SM00965"/>
    </source>
</evidence>
<dbReference type="PROSITE" id="PS52016">
    <property type="entry name" value="TONB_DEPENDENT_REC_3"/>
    <property type="match status" value="1"/>
</dbReference>
<keyword evidence="4 7" id="KW-0812">Transmembrane</keyword>